<dbReference type="EMBL" id="KE346360">
    <property type="protein sequence ID" value="KJE88956.1"/>
    <property type="molecule type" value="Genomic_DNA"/>
</dbReference>
<reference evidence="2" key="1">
    <citation type="submission" date="2011-02" db="EMBL/GenBank/DDBJ databases">
        <title>The Genome Sequence of Capsaspora owczarzaki ATCC 30864.</title>
        <authorList>
            <person name="Russ C."/>
            <person name="Cuomo C."/>
            <person name="Burger G."/>
            <person name="Gray M.W."/>
            <person name="Holland P.W.H."/>
            <person name="King N."/>
            <person name="Lang F.B.F."/>
            <person name="Roger A.J."/>
            <person name="Ruiz-Trillo I."/>
            <person name="Young S.K."/>
            <person name="Zeng Q."/>
            <person name="Gargeya S."/>
            <person name="Alvarado L."/>
            <person name="Berlin A."/>
            <person name="Chapman S.B."/>
            <person name="Chen Z."/>
            <person name="Freedman E."/>
            <person name="Gellesch M."/>
            <person name="Goldberg J."/>
            <person name="Griggs A."/>
            <person name="Gujja S."/>
            <person name="Heilman E."/>
            <person name="Heiman D."/>
            <person name="Howarth C."/>
            <person name="Mehta T."/>
            <person name="Neiman D."/>
            <person name="Pearson M."/>
            <person name="Roberts A."/>
            <person name="Saif S."/>
            <person name="Shea T."/>
            <person name="Shenoy N."/>
            <person name="Sisk P."/>
            <person name="Stolte C."/>
            <person name="Sykes S."/>
            <person name="White J."/>
            <person name="Yandava C."/>
            <person name="Haas B."/>
            <person name="Nusbaum C."/>
            <person name="Birren B."/>
        </authorList>
    </citation>
    <scope>NUCLEOTIDE SEQUENCE</scope>
    <source>
        <strain evidence="2">ATCC 30864</strain>
    </source>
</reference>
<dbReference type="PhylomeDB" id="A0A0D2U158"/>
<organism evidence="1 2">
    <name type="scientific">Capsaspora owczarzaki (strain ATCC 30864)</name>
    <dbReference type="NCBI Taxonomy" id="595528"/>
    <lineage>
        <taxon>Eukaryota</taxon>
        <taxon>Filasterea</taxon>
        <taxon>Capsaspora</taxon>
    </lineage>
</organism>
<dbReference type="GO" id="GO:0000307">
    <property type="term" value="C:cyclin-dependent protein kinase holoenzyme complex"/>
    <property type="evidence" value="ECO:0007669"/>
    <property type="project" value="TreeGrafter"/>
</dbReference>
<gene>
    <name evidence="1" type="ORF">CAOG_000523</name>
</gene>
<evidence type="ECO:0000313" key="1">
    <source>
        <dbReference type="EMBL" id="KJE88956.1"/>
    </source>
</evidence>
<sequence length="221" mass="24580">MYIDDPVLDPNALAEANRNAIAPPSLAISQLASESQDALIEMLSNLLDQLISRNDPLPVAKLTHFHAKSPPQINIQLYLQRFAKYAPVGNECFVLLLVYLDRLVQRTGSIITSLNIHRLLLTAILIASKFCQDKYYTNRHFSKVGGLPLNELNMLELEFLTHLDFDLNTSLDWLEKYYVQLRTHFQRKHGAPTAAAASAAYSTNGQYPTGNATIEASAAAP</sequence>
<dbReference type="eggNOG" id="KOG1674">
    <property type="taxonomic scope" value="Eukaryota"/>
</dbReference>
<keyword evidence="2" id="KW-1185">Reference proteome</keyword>
<dbReference type="GO" id="GO:0005634">
    <property type="term" value="C:nucleus"/>
    <property type="evidence" value="ECO:0007669"/>
    <property type="project" value="TreeGrafter"/>
</dbReference>
<name>A0A0D2U158_CAPO3</name>
<accession>A0A0D2U158</accession>
<dbReference type="GO" id="GO:0019901">
    <property type="term" value="F:protein kinase binding"/>
    <property type="evidence" value="ECO:0007669"/>
    <property type="project" value="InterPro"/>
</dbReference>
<dbReference type="Gene3D" id="1.10.472.10">
    <property type="entry name" value="Cyclin-like"/>
    <property type="match status" value="1"/>
</dbReference>
<evidence type="ECO:0000313" key="2">
    <source>
        <dbReference type="Proteomes" id="UP000008743"/>
    </source>
</evidence>
<dbReference type="PANTHER" id="PTHR15615">
    <property type="match status" value="1"/>
</dbReference>
<proteinExistence type="predicted"/>
<dbReference type="InterPro" id="IPR036915">
    <property type="entry name" value="Cyclin-like_sf"/>
</dbReference>
<dbReference type="AlphaFoldDB" id="A0A0D2U158"/>
<dbReference type="InterPro" id="IPR013922">
    <property type="entry name" value="Cyclin_PHO80-like"/>
</dbReference>
<dbReference type="OrthoDB" id="337735at2759"/>
<dbReference type="SUPFAM" id="SSF47954">
    <property type="entry name" value="Cyclin-like"/>
    <property type="match status" value="1"/>
</dbReference>
<dbReference type="Proteomes" id="UP000008743">
    <property type="component" value="Unassembled WGS sequence"/>
</dbReference>
<dbReference type="Pfam" id="PF08613">
    <property type="entry name" value="Cyclin"/>
    <property type="match status" value="1"/>
</dbReference>
<dbReference type="InParanoid" id="A0A0D2U158"/>
<protein>
    <submittedName>
        <fullName evidence="1">Cyclin</fullName>
    </submittedName>
</protein>
<dbReference type="FunCoup" id="A0A0D2U158">
    <property type="interactions" value="20"/>
</dbReference>
<dbReference type="STRING" id="595528.A0A0D2U158"/>
<dbReference type="PANTHER" id="PTHR15615:SF108">
    <property type="entry name" value="PROTEIN CNPPD1"/>
    <property type="match status" value="1"/>
</dbReference>
<dbReference type="CDD" id="cd20558">
    <property type="entry name" value="CYCLIN_ScPCL7-like"/>
    <property type="match status" value="1"/>
</dbReference>
<dbReference type="GO" id="GO:0016538">
    <property type="term" value="F:cyclin-dependent protein serine/threonine kinase regulator activity"/>
    <property type="evidence" value="ECO:0007669"/>
    <property type="project" value="TreeGrafter"/>
</dbReference>